<protein>
    <submittedName>
        <fullName evidence="15">Uncharacterized protein</fullName>
    </submittedName>
</protein>
<dbReference type="FunFam" id="3.30.160.60:FF:002343">
    <property type="entry name" value="Zinc finger protein 33A"/>
    <property type="match status" value="1"/>
</dbReference>
<dbReference type="GO" id="GO:0005634">
    <property type="term" value="C:nucleus"/>
    <property type="evidence" value="ECO:0007669"/>
    <property type="project" value="UniProtKB-SubCell"/>
</dbReference>
<evidence type="ECO:0000256" key="8">
    <source>
        <dbReference type="ARBA" id="ARBA00023125"/>
    </source>
</evidence>
<gene>
    <name evidence="15" type="ORF">LSH36_303g03113</name>
</gene>
<dbReference type="Gene3D" id="2.170.270.10">
    <property type="entry name" value="SET domain"/>
    <property type="match status" value="1"/>
</dbReference>
<evidence type="ECO:0000256" key="5">
    <source>
        <dbReference type="ARBA" id="ARBA00022771"/>
    </source>
</evidence>
<dbReference type="InterPro" id="IPR046341">
    <property type="entry name" value="SET_dom_sf"/>
</dbReference>
<evidence type="ECO:0000256" key="9">
    <source>
        <dbReference type="ARBA" id="ARBA00023163"/>
    </source>
</evidence>
<feature type="compositionally biased region" description="Basic and acidic residues" evidence="12">
    <location>
        <begin position="18"/>
        <end position="38"/>
    </location>
</feature>
<dbReference type="PANTHER" id="PTHR16515">
    <property type="entry name" value="PR DOMAIN ZINC FINGER PROTEIN"/>
    <property type="match status" value="1"/>
</dbReference>
<dbReference type="FunFam" id="3.30.160.60:FF:002737">
    <property type="entry name" value="AGAP008430-PA"/>
    <property type="match status" value="1"/>
</dbReference>
<keyword evidence="9" id="KW-0804">Transcription</keyword>
<keyword evidence="8" id="KW-0238">DNA-binding</keyword>
<evidence type="ECO:0000256" key="4">
    <source>
        <dbReference type="ARBA" id="ARBA00022737"/>
    </source>
</evidence>
<sequence length="606" mass="68398">MEPVTVSEEKPNPVLDTDASKKNGKEDDIGDDITKMLEHYYQQSAPDDDDDDDDEEDSITMTKELLVFLDSAANSSSQGVQKRSLSSLPEGLTIKSSTVGSDDGIFTRAVIPIGVCLGPFEGEILNDMEAPNRYSWEIHRDNRLHHYISGQDESKANWMRYVKCTSQLKRQNLVAFQYDEKIYFKTTKDIPHDTELMLQSRYVKHVVLCGEEVKCRFTYDGMKYVLDGYTYKSITCDICGIMFNWIEECNIHRQTHNLEGNTSFSNGALNAEACGLHNALLKNMQNEVHANMHNGVPELPIDVCKDMTNGLPIAAISEENPRKGTVTEEDGSQRGAVTGMTRASKPKRYSCHLCDKSFRHSSTLQEHVMWHRGDKPFKCPDCSKSFTSVSKLNRHEKVHSGNRPYACTVCERRFIQASHLKSHLLIHTSRPSHQCNVCGKSYTVVSSLNRHMLIHKGGFPFVCSFCGDVLYTAKENEKHMRQHTGMKPYKCEVCGKGFCHPANLTKHVKLHMGENPHECKICGKGFTQLVNLEAHVRVHLGEKPYQCSTCDKRFTTATALTMHMKVHSGEIHKCPVCAEEFIHSGNLKRHLAKSHGDYGNAENVFT</sequence>
<feature type="domain" description="C2H2-type" evidence="13">
    <location>
        <begin position="517"/>
        <end position="544"/>
    </location>
</feature>
<keyword evidence="5 11" id="KW-0863">Zinc-finger</keyword>
<feature type="domain" description="C2H2-type" evidence="13">
    <location>
        <begin position="545"/>
        <end position="572"/>
    </location>
</feature>
<feature type="region of interest" description="Disordered" evidence="12">
    <location>
        <begin position="321"/>
        <end position="341"/>
    </location>
</feature>
<dbReference type="PANTHER" id="PTHR16515:SF49">
    <property type="entry name" value="GASTRULA ZINC FINGER PROTEIN XLCGF49.1-LIKE-RELATED"/>
    <property type="match status" value="1"/>
</dbReference>
<dbReference type="SMART" id="SM00355">
    <property type="entry name" value="ZnF_C2H2"/>
    <property type="match status" value="10"/>
</dbReference>
<feature type="domain" description="C2H2-type" evidence="13">
    <location>
        <begin position="349"/>
        <end position="376"/>
    </location>
</feature>
<feature type="domain" description="C2H2-type" evidence="13">
    <location>
        <begin position="377"/>
        <end position="404"/>
    </location>
</feature>
<evidence type="ECO:0000256" key="10">
    <source>
        <dbReference type="ARBA" id="ARBA00023242"/>
    </source>
</evidence>
<dbReference type="PROSITE" id="PS50280">
    <property type="entry name" value="SET"/>
    <property type="match status" value="1"/>
</dbReference>
<evidence type="ECO:0000313" key="16">
    <source>
        <dbReference type="Proteomes" id="UP001208570"/>
    </source>
</evidence>
<name>A0AAD9JHU6_9ANNE</name>
<dbReference type="GO" id="GO:0008270">
    <property type="term" value="F:zinc ion binding"/>
    <property type="evidence" value="ECO:0007669"/>
    <property type="project" value="UniProtKB-KW"/>
</dbReference>
<keyword evidence="16" id="KW-1185">Reference proteome</keyword>
<dbReference type="GO" id="GO:0003677">
    <property type="term" value="F:DNA binding"/>
    <property type="evidence" value="ECO:0007669"/>
    <property type="project" value="UniProtKB-KW"/>
</dbReference>
<reference evidence="15" key="1">
    <citation type="journal article" date="2023" name="Mol. Biol. Evol.">
        <title>Third-Generation Sequencing Reveals the Adaptive Role of the Epigenome in Three Deep-Sea Polychaetes.</title>
        <authorList>
            <person name="Perez M."/>
            <person name="Aroh O."/>
            <person name="Sun Y."/>
            <person name="Lan Y."/>
            <person name="Juniper S.K."/>
            <person name="Young C.R."/>
            <person name="Angers B."/>
            <person name="Qian P.Y."/>
        </authorList>
    </citation>
    <scope>NUCLEOTIDE SEQUENCE</scope>
    <source>
        <strain evidence="15">P08H-3</strain>
    </source>
</reference>
<feature type="compositionally biased region" description="Acidic residues" evidence="12">
    <location>
        <begin position="46"/>
        <end position="57"/>
    </location>
</feature>
<dbReference type="FunFam" id="3.30.160.60:FF:000340">
    <property type="entry name" value="zinc finger protein 473 isoform X1"/>
    <property type="match status" value="1"/>
</dbReference>
<keyword evidence="4" id="KW-0677">Repeat</keyword>
<feature type="domain" description="C2H2-type" evidence="13">
    <location>
        <begin position="489"/>
        <end position="516"/>
    </location>
</feature>
<proteinExistence type="inferred from homology"/>
<comment type="subcellular location">
    <subcellularLocation>
        <location evidence="1">Nucleus</location>
    </subcellularLocation>
</comment>
<evidence type="ECO:0000256" key="7">
    <source>
        <dbReference type="ARBA" id="ARBA00023015"/>
    </source>
</evidence>
<evidence type="ECO:0000256" key="6">
    <source>
        <dbReference type="ARBA" id="ARBA00022833"/>
    </source>
</evidence>
<dbReference type="InterPro" id="IPR036236">
    <property type="entry name" value="Znf_C2H2_sf"/>
</dbReference>
<feature type="region of interest" description="Disordered" evidence="12">
    <location>
        <begin position="1"/>
        <end position="57"/>
    </location>
</feature>
<dbReference type="FunFam" id="3.30.160.60:FF:001235">
    <property type="entry name" value="Si:ch211-119o8.6"/>
    <property type="match status" value="1"/>
</dbReference>
<dbReference type="GO" id="GO:0010468">
    <property type="term" value="P:regulation of gene expression"/>
    <property type="evidence" value="ECO:0007669"/>
    <property type="project" value="TreeGrafter"/>
</dbReference>
<dbReference type="Proteomes" id="UP001208570">
    <property type="component" value="Unassembled WGS sequence"/>
</dbReference>
<organism evidence="15 16">
    <name type="scientific">Paralvinella palmiformis</name>
    <dbReference type="NCBI Taxonomy" id="53620"/>
    <lineage>
        <taxon>Eukaryota</taxon>
        <taxon>Metazoa</taxon>
        <taxon>Spiralia</taxon>
        <taxon>Lophotrochozoa</taxon>
        <taxon>Annelida</taxon>
        <taxon>Polychaeta</taxon>
        <taxon>Sedentaria</taxon>
        <taxon>Canalipalpata</taxon>
        <taxon>Terebellida</taxon>
        <taxon>Terebelliformia</taxon>
        <taxon>Alvinellidae</taxon>
        <taxon>Paralvinella</taxon>
    </lineage>
</organism>
<dbReference type="Pfam" id="PF21549">
    <property type="entry name" value="PRDM2_PR"/>
    <property type="match status" value="1"/>
</dbReference>
<evidence type="ECO:0000256" key="12">
    <source>
        <dbReference type="SAM" id="MobiDB-lite"/>
    </source>
</evidence>
<dbReference type="PROSITE" id="PS50157">
    <property type="entry name" value="ZINC_FINGER_C2H2_2"/>
    <property type="match status" value="9"/>
</dbReference>
<evidence type="ECO:0000256" key="11">
    <source>
        <dbReference type="PROSITE-ProRule" id="PRU00042"/>
    </source>
</evidence>
<keyword evidence="3" id="KW-0479">Metal-binding</keyword>
<accession>A0AAD9JHU6</accession>
<dbReference type="FunFam" id="3.30.160.60:FF:001498">
    <property type="entry name" value="Zinc finger protein 404"/>
    <property type="match status" value="1"/>
</dbReference>
<comment type="caution">
    <text evidence="15">The sequence shown here is derived from an EMBL/GenBank/DDBJ whole genome shotgun (WGS) entry which is preliminary data.</text>
</comment>
<dbReference type="Gene3D" id="3.30.160.60">
    <property type="entry name" value="Classic Zinc Finger"/>
    <property type="match status" value="8"/>
</dbReference>
<dbReference type="InterPro" id="IPR001214">
    <property type="entry name" value="SET_dom"/>
</dbReference>
<dbReference type="FunFam" id="3.30.160.60:FF:001049">
    <property type="entry name" value="zinc finger protein 319"/>
    <property type="match status" value="1"/>
</dbReference>
<feature type="domain" description="SET" evidence="14">
    <location>
        <begin position="90"/>
        <end position="201"/>
    </location>
</feature>
<evidence type="ECO:0000313" key="15">
    <source>
        <dbReference type="EMBL" id="KAK2153256.1"/>
    </source>
</evidence>
<dbReference type="InterPro" id="IPR050331">
    <property type="entry name" value="Zinc_finger"/>
</dbReference>
<evidence type="ECO:0000256" key="3">
    <source>
        <dbReference type="ARBA" id="ARBA00022723"/>
    </source>
</evidence>
<evidence type="ECO:0000259" key="14">
    <source>
        <dbReference type="PROSITE" id="PS50280"/>
    </source>
</evidence>
<dbReference type="Pfam" id="PF13912">
    <property type="entry name" value="zf-C2H2_6"/>
    <property type="match status" value="1"/>
</dbReference>
<dbReference type="SUPFAM" id="SSF57667">
    <property type="entry name" value="beta-beta-alpha zinc fingers"/>
    <property type="match status" value="5"/>
</dbReference>
<dbReference type="Pfam" id="PF00096">
    <property type="entry name" value="zf-C2H2"/>
    <property type="match status" value="7"/>
</dbReference>
<keyword evidence="6" id="KW-0862">Zinc</keyword>
<evidence type="ECO:0000256" key="2">
    <source>
        <dbReference type="ARBA" id="ARBA00006991"/>
    </source>
</evidence>
<feature type="domain" description="C2H2-type" evidence="13">
    <location>
        <begin position="405"/>
        <end position="432"/>
    </location>
</feature>
<keyword evidence="7" id="KW-0805">Transcription regulation</keyword>
<dbReference type="AlphaFoldDB" id="A0AAD9JHU6"/>
<feature type="domain" description="C2H2-type" evidence="13">
    <location>
        <begin position="572"/>
        <end position="595"/>
    </location>
</feature>
<evidence type="ECO:0000259" key="13">
    <source>
        <dbReference type="PROSITE" id="PS50157"/>
    </source>
</evidence>
<feature type="domain" description="C2H2-type" evidence="13">
    <location>
        <begin position="461"/>
        <end position="488"/>
    </location>
</feature>
<dbReference type="EMBL" id="JAODUP010000303">
    <property type="protein sequence ID" value="KAK2153256.1"/>
    <property type="molecule type" value="Genomic_DNA"/>
</dbReference>
<comment type="similarity">
    <text evidence="2">Belongs to the krueppel C2H2-type zinc-finger protein family.</text>
</comment>
<evidence type="ECO:0000256" key="1">
    <source>
        <dbReference type="ARBA" id="ARBA00004123"/>
    </source>
</evidence>
<dbReference type="InterPro" id="IPR013087">
    <property type="entry name" value="Znf_C2H2_type"/>
</dbReference>
<dbReference type="PROSITE" id="PS00028">
    <property type="entry name" value="ZINC_FINGER_C2H2_1"/>
    <property type="match status" value="10"/>
</dbReference>
<keyword evidence="10" id="KW-0539">Nucleus</keyword>
<feature type="domain" description="C2H2-type" evidence="13">
    <location>
        <begin position="433"/>
        <end position="460"/>
    </location>
</feature>